<accession>A0AA39NVD4</accession>
<dbReference type="EMBL" id="JAUEPU010000260">
    <property type="protein sequence ID" value="KAK0472567.1"/>
    <property type="molecule type" value="Genomic_DNA"/>
</dbReference>
<dbReference type="Proteomes" id="UP001175228">
    <property type="component" value="Unassembled WGS sequence"/>
</dbReference>
<evidence type="ECO:0000313" key="1">
    <source>
        <dbReference type="EMBL" id="KAK0472567.1"/>
    </source>
</evidence>
<evidence type="ECO:0000313" key="2">
    <source>
        <dbReference type="Proteomes" id="UP001175228"/>
    </source>
</evidence>
<comment type="caution">
    <text evidence="1">The sequence shown here is derived from an EMBL/GenBank/DDBJ whole genome shotgun (WGS) entry which is preliminary data.</text>
</comment>
<sequence>MCHAPSILLHSGHTSGTLTPQMIHATYAQLISRVTTEHDAGFLSSLFKSLSDCLKISIQMSHKIVMPAEVKQKVHGQAAVAREVSECQLERTSAALGDDRPRSTIRLSQPQETFAYVCSTILTISVIDLGFGGDEVVVEIQVQDTVHYPTHYYSGPHFL</sequence>
<protein>
    <submittedName>
        <fullName evidence="1">Uncharacterized protein</fullName>
    </submittedName>
</protein>
<proteinExistence type="predicted"/>
<gene>
    <name evidence="1" type="ORF">EDD18DRAFT_433792</name>
</gene>
<dbReference type="AlphaFoldDB" id="A0AA39NVD4"/>
<keyword evidence="2" id="KW-1185">Reference proteome</keyword>
<name>A0AA39NVD4_9AGAR</name>
<reference evidence="1" key="1">
    <citation type="submission" date="2023-06" db="EMBL/GenBank/DDBJ databases">
        <authorList>
            <consortium name="Lawrence Berkeley National Laboratory"/>
            <person name="Ahrendt S."/>
            <person name="Sahu N."/>
            <person name="Indic B."/>
            <person name="Wong-Bajracharya J."/>
            <person name="Merenyi Z."/>
            <person name="Ke H.-M."/>
            <person name="Monk M."/>
            <person name="Kocsube S."/>
            <person name="Drula E."/>
            <person name="Lipzen A."/>
            <person name="Balint B."/>
            <person name="Henrissat B."/>
            <person name="Andreopoulos B."/>
            <person name="Martin F.M."/>
            <person name="Harder C.B."/>
            <person name="Rigling D."/>
            <person name="Ford K.L."/>
            <person name="Foster G.D."/>
            <person name="Pangilinan J."/>
            <person name="Papanicolaou A."/>
            <person name="Barry K."/>
            <person name="LaButti K."/>
            <person name="Viragh M."/>
            <person name="Koriabine M."/>
            <person name="Yan M."/>
            <person name="Riley R."/>
            <person name="Champramary S."/>
            <person name="Plett K.L."/>
            <person name="Tsai I.J."/>
            <person name="Slot J."/>
            <person name="Sipos G."/>
            <person name="Plett J."/>
            <person name="Nagy L.G."/>
            <person name="Grigoriev I.V."/>
        </authorList>
    </citation>
    <scope>NUCLEOTIDE SEQUENCE</scope>
    <source>
        <strain evidence="1">HWK02</strain>
    </source>
</reference>
<organism evidence="1 2">
    <name type="scientific">Armillaria luteobubalina</name>
    <dbReference type="NCBI Taxonomy" id="153913"/>
    <lineage>
        <taxon>Eukaryota</taxon>
        <taxon>Fungi</taxon>
        <taxon>Dikarya</taxon>
        <taxon>Basidiomycota</taxon>
        <taxon>Agaricomycotina</taxon>
        <taxon>Agaricomycetes</taxon>
        <taxon>Agaricomycetidae</taxon>
        <taxon>Agaricales</taxon>
        <taxon>Marasmiineae</taxon>
        <taxon>Physalacriaceae</taxon>
        <taxon>Armillaria</taxon>
    </lineage>
</organism>